<keyword evidence="2" id="KW-1133">Transmembrane helix</keyword>
<protein>
    <submittedName>
        <fullName evidence="3">Membrane protein</fullName>
    </submittedName>
</protein>
<dbReference type="AlphaFoldDB" id="A0A0M4DC04"/>
<gene>
    <name evidence="3" type="ORF">SPRI_4115</name>
</gene>
<dbReference type="Proteomes" id="UP000060513">
    <property type="component" value="Chromosome"/>
</dbReference>
<dbReference type="PATRIC" id="fig|38300.4.peg.4316"/>
<evidence type="ECO:0000313" key="4">
    <source>
        <dbReference type="Proteomes" id="UP000060513"/>
    </source>
</evidence>
<proteinExistence type="predicted"/>
<keyword evidence="2" id="KW-0812">Transmembrane</keyword>
<feature type="transmembrane region" description="Helical" evidence="2">
    <location>
        <begin position="208"/>
        <end position="228"/>
    </location>
</feature>
<evidence type="ECO:0000256" key="2">
    <source>
        <dbReference type="SAM" id="Phobius"/>
    </source>
</evidence>
<keyword evidence="2" id="KW-0472">Membrane</keyword>
<feature type="compositionally biased region" description="Pro residues" evidence="1">
    <location>
        <begin position="17"/>
        <end position="46"/>
    </location>
</feature>
<sequence>MTFGGQDPYRWTGQPQPGTPPHPGVPPQPGPYPPRPGPYPPRPGPYPYPPYGPPPSLWQRFRQDEWPPLGEVLRQVRRMPGCLWVIGLLCVWPALMVLLGYPLARSARRQARLRFPAHHHRRYQDPEVWRVQRTRAWVALVASFLILAAYGTEADWAEVQDQYLFRLVVTPWLLLLTAPVVILVLFRLAPPHARPGMRARLRPAVRSVLWYFGAFTAVPLLFAGVMLLGRTYENSRLSPLITLALLLPVLWVLFFVVFASTTALRTAFNTADAHAALPALLTGVLVWELAAINLAVAGAPPGPPVVQFCAVLGGPASVTAVAWWEITRLRTRYGVTLRG</sequence>
<evidence type="ECO:0000313" key="3">
    <source>
        <dbReference type="EMBL" id="ALC22421.1"/>
    </source>
</evidence>
<accession>A0A0M4DC04</accession>
<feature type="transmembrane region" description="Helical" evidence="2">
    <location>
        <begin position="276"/>
        <end position="299"/>
    </location>
</feature>
<feature type="transmembrane region" description="Helical" evidence="2">
    <location>
        <begin position="134"/>
        <end position="151"/>
    </location>
</feature>
<dbReference type="KEGG" id="spri:SPRI_4115"/>
<dbReference type="STRING" id="38300.SPRI_4115"/>
<feature type="transmembrane region" description="Helical" evidence="2">
    <location>
        <begin position="163"/>
        <end position="188"/>
    </location>
</feature>
<feature type="region of interest" description="Disordered" evidence="1">
    <location>
        <begin position="1"/>
        <end position="46"/>
    </location>
</feature>
<dbReference type="OMA" id="AVAWWEI"/>
<feature type="transmembrane region" description="Helical" evidence="2">
    <location>
        <begin position="240"/>
        <end position="264"/>
    </location>
</feature>
<feature type="transmembrane region" description="Helical" evidence="2">
    <location>
        <begin position="305"/>
        <end position="324"/>
    </location>
</feature>
<dbReference type="EMBL" id="CP011340">
    <property type="protein sequence ID" value="ALC22421.1"/>
    <property type="molecule type" value="Genomic_DNA"/>
</dbReference>
<evidence type="ECO:0000256" key="1">
    <source>
        <dbReference type="SAM" id="MobiDB-lite"/>
    </source>
</evidence>
<reference evidence="3 4" key="1">
    <citation type="submission" date="2015-08" db="EMBL/GenBank/DDBJ databases">
        <title>Genome sequence of the pristinamycin over-producing bacterium Streptomyces pristinaespiralis HCCB10218.</title>
        <authorList>
            <person name="Tian J."/>
            <person name="Yang J."/>
            <person name="Li L."/>
            <person name="Ruan L."/>
            <person name="Wei W."/>
            <person name="Zheng G."/>
            <person name="Wei Z."/>
            <person name="Yang S."/>
            <person name="Ge M."/>
            <person name="Jiang W."/>
            <person name="Lu Y."/>
        </authorList>
    </citation>
    <scope>NUCLEOTIDE SEQUENCE [LARGE SCALE GENOMIC DNA]</scope>
    <source>
        <strain evidence="3 4">HCCB 10218</strain>
    </source>
</reference>
<organism evidence="3">
    <name type="scientific">Streptomyces pristinaespiralis</name>
    <dbReference type="NCBI Taxonomy" id="38300"/>
    <lineage>
        <taxon>Bacteria</taxon>
        <taxon>Bacillati</taxon>
        <taxon>Actinomycetota</taxon>
        <taxon>Actinomycetes</taxon>
        <taxon>Kitasatosporales</taxon>
        <taxon>Streptomycetaceae</taxon>
        <taxon>Streptomyces</taxon>
    </lineage>
</organism>
<feature type="transmembrane region" description="Helical" evidence="2">
    <location>
        <begin position="83"/>
        <end position="104"/>
    </location>
</feature>
<name>A0A0M4DC04_STRPR</name>